<dbReference type="InterPro" id="IPR007219">
    <property type="entry name" value="XnlR_reg_dom"/>
</dbReference>
<keyword evidence="6" id="KW-0539">Nucleus</keyword>
<comment type="subcellular location">
    <subcellularLocation>
        <location evidence="1">Nucleus</location>
    </subcellularLocation>
</comment>
<proteinExistence type="predicted"/>
<organism evidence="10 11">
    <name type="scientific">Aspergillus keveii</name>
    <dbReference type="NCBI Taxonomy" id="714993"/>
    <lineage>
        <taxon>Eukaryota</taxon>
        <taxon>Fungi</taxon>
        <taxon>Dikarya</taxon>
        <taxon>Ascomycota</taxon>
        <taxon>Pezizomycotina</taxon>
        <taxon>Eurotiomycetes</taxon>
        <taxon>Eurotiomycetidae</taxon>
        <taxon>Eurotiales</taxon>
        <taxon>Aspergillaceae</taxon>
        <taxon>Aspergillus</taxon>
        <taxon>Aspergillus subgen. Nidulantes</taxon>
    </lineage>
</organism>
<protein>
    <submittedName>
        <fullName evidence="10">Fungal-specific transcription factor domain-containing protein</fullName>
    </submittedName>
</protein>
<keyword evidence="5" id="KW-0804">Transcription</keyword>
<dbReference type="CDD" id="cd00067">
    <property type="entry name" value="GAL4"/>
    <property type="match status" value="1"/>
</dbReference>
<feature type="compositionally biased region" description="Low complexity" evidence="8">
    <location>
        <begin position="374"/>
        <end position="384"/>
    </location>
</feature>
<keyword evidence="11" id="KW-1185">Reference proteome</keyword>
<dbReference type="Proteomes" id="UP001610563">
    <property type="component" value="Unassembled WGS sequence"/>
</dbReference>
<dbReference type="PANTHER" id="PTHR47338">
    <property type="entry name" value="ZN(II)2CYS6 TRANSCRIPTION FACTOR (EUROFUNG)-RELATED"/>
    <property type="match status" value="1"/>
</dbReference>
<evidence type="ECO:0000256" key="6">
    <source>
        <dbReference type="ARBA" id="ARBA00023242"/>
    </source>
</evidence>
<dbReference type="Pfam" id="PF00172">
    <property type="entry name" value="Zn_clus"/>
    <property type="match status" value="1"/>
</dbReference>
<feature type="domain" description="Zn(2)-C6 fungal-type" evidence="9">
    <location>
        <begin position="18"/>
        <end position="48"/>
    </location>
</feature>
<dbReference type="InterPro" id="IPR001138">
    <property type="entry name" value="Zn2Cys6_DnaBD"/>
</dbReference>
<dbReference type="PROSITE" id="PS50048">
    <property type="entry name" value="ZN2_CY6_FUNGAL_2"/>
    <property type="match status" value="1"/>
</dbReference>
<evidence type="ECO:0000256" key="7">
    <source>
        <dbReference type="SAM" id="Coils"/>
    </source>
</evidence>
<dbReference type="PANTHER" id="PTHR47338:SF3">
    <property type="entry name" value="C6 FINGER DOMAIN TRANSCRIPTION FACTOR DBAA-RELATED"/>
    <property type="match status" value="1"/>
</dbReference>
<sequence>MPERAATKRPARQQPGLACEECRRRKARCDRAQPQCGACMMTGRVCIVNHNRHRRGPKKGQLKALYSRLEVLEEQLVVQVENLPASIGPVQESHSRTSSLSQPSIADEHHDVPNEPPSSSSIETDLVLSSPIRDLHRPFTSQAIEPVPVPFPRPTLARLDVVHADLDQLYFDRVHPIAPFLHQRRYFTWVSYETPSLARSCLRSAMRTIAAAMSAQFRSLSDTLYAETRTALARLDSNGIERSQRSPSLEQIQALLLLAHYELLRMDEGTSMVTAGRCFRLIQLARLGEADALEEQGLSGQIVAAGTGGTSWNEAFAVSEEMKRTFWVAYCFDRFLSSRHEWPLTLQEDAIRTRLPHSEQTFQTTPYPFRSQSQTHPHTQTHNQQPPPPLTLHEAISSSGHTSLPAFSECIVLATLYGRAMTLRRMASVLPSSETSVLWSRHKSLSTSIEKRTQLLARNLASPNALVDPMVAFTHVLARATVVYLGEVAEVVGSGLAGTATGAGVGGATGGGGEWSAYGAGKRNTVGANVGQDEASAVSSTHKLAAAAYTQRAFQAAREVVRLVQGIRPVSCFKAHLFLSNPISRAATFLISHSRLTEWEWGRSTNGTVREAEALIGVLRDLRATNNLAKELLEELEGAQARIQTAVETANGLEAGLGKNTRGEAVYRHGRSHSGNMRGGIS</sequence>
<evidence type="ECO:0000256" key="5">
    <source>
        <dbReference type="ARBA" id="ARBA00023163"/>
    </source>
</evidence>
<evidence type="ECO:0000313" key="11">
    <source>
        <dbReference type="Proteomes" id="UP001610563"/>
    </source>
</evidence>
<dbReference type="InterPro" id="IPR036864">
    <property type="entry name" value="Zn2-C6_fun-type_DNA-bd_sf"/>
</dbReference>
<dbReference type="EMBL" id="JBFTWV010000043">
    <property type="protein sequence ID" value="KAL2794549.1"/>
    <property type="molecule type" value="Genomic_DNA"/>
</dbReference>
<evidence type="ECO:0000256" key="8">
    <source>
        <dbReference type="SAM" id="MobiDB-lite"/>
    </source>
</evidence>
<feature type="compositionally biased region" description="Polar residues" evidence="8">
    <location>
        <begin position="363"/>
        <end position="373"/>
    </location>
</feature>
<reference evidence="10 11" key="1">
    <citation type="submission" date="2024-07" db="EMBL/GenBank/DDBJ databases">
        <title>Section-level genome sequencing and comparative genomics of Aspergillus sections Usti and Cavernicolus.</title>
        <authorList>
            <consortium name="Lawrence Berkeley National Laboratory"/>
            <person name="Nybo J.L."/>
            <person name="Vesth T.C."/>
            <person name="Theobald S."/>
            <person name="Frisvad J.C."/>
            <person name="Larsen T.O."/>
            <person name="Kjaerboelling I."/>
            <person name="Rothschild-Mancinelli K."/>
            <person name="Lyhne E.K."/>
            <person name="Kogle M.E."/>
            <person name="Barry K."/>
            <person name="Clum A."/>
            <person name="Na H."/>
            <person name="Ledsgaard L."/>
            <person name="Lin J."/>
            <person name="Lipzen A."/>
            <person name="Kuo A."/>
            <person name="Riley R."/>
            <person name="Mondo S."/>
            <person name="Labutti K."/>
            <person name="Haridas S."/>
            <person name="Pangalinan J."/>
            <person name="Salamov A.A."/>
            <person name="Simmons B.A."/>
            <person name="Magnuson J.K."/>
            <person name="Chen J."/>
            <person name="Drula E."/>
            <person name="Henrissat B."/>
            <person name="Wiebenga A."/>
            <person name="Lubbers R.J."/>
            <person name="Gomes A.C."/>
            <person name="Makela M.R."/>
            <person name="Stajich J."/>
            <person name="Grigoriev I.V."/>
            <person name="Mortensen U.H."/>
            <person name="De Vries R.P."/>
            <person name="Baker S.E."/>
            <person name="Andersen M.R."/>
        </authorList>
    </citation>
    <scope>NUCLEOTIDE SEQUENCE [LARGE SCALE GENOMIC DNA]</scope>
    <source>
        <strain evidence="10 11">CBS 209.92</strain>
    </source>
</reference>
<dbReference type="Pfam" id="PF04082">
    <property type="entry name" value="Fungal_trans"/>
    <property type="match status" value="1"/>
</dbReference>
<name>A0ABR4G793_9EURO</name>
<evidence type="ECO:0000259" key="9">
    <source>
        <dbReference type="PROSITE" id="PS50048"/>
    </source>
</evidence>
<dbReference type="CDD" id="cd12148">
    <property type="entry name" value="fungal_TF_MHR"/>
    <property type="match status" value="1"/>
</dbReference>
<gene>
    <name evidence="10" type="ORF">BJX66DRAFT_337700</name>
</gene>
<dbReference type="InterPro" id="IPR050815">
    <property type="entry name" value="TF_fung"/>
</dbReference>
<dbReference type="SMART" id="SM00906">
    <property type="entry name" value="Fungal_trans"/>
    <property type="match status" value="1"/>
</dbReference>
<evidence type="ECO:0000256" key="4">
    <source>
        <dbReference type="ARBA" id="ARBA00023125"/>
    </source>
</evidence>
<keyword evidence="3" id="KW-0805">Transcription regulation</keyword>
<feature type="coiled-coil region" evidence="7">
    <location>
        <begin position="619"/>
        <end position="649"/>
    </location>
</feature>
<evidence type="ECO:0000313" key="10">
    <source>
        <dbReference type="EMBL" id="KAL2794549.1"/>
    </source>
</evidence>
<dbReference type="PROSITE" id="PS00463">
    <property type="entry name" value="ZN2_CY6_FUNGAL_1"/>
    <property type="match status" value="1"/>
</dbReference>
<keyword evidence="7" id="KW-0175">Coiled coil</keyword>
<feature type="region of interest" description="Disordered" evidence="8">
    <location>
        <begin position="363"/>
        <end position="396"/>
    </location>
</feature>
<dbReference type="Gene3D" id="4.10.240.10">
    <property type="entry name" value="Zn(2)-C6 fungal-type DNA-binding domain"/>
    <property type="match status" value="1"/>
</dbReference>
<keyword evidence="4" id="KW-0238">DNA-binding</keyword>
<evidence type="ECO:0000256" key="3">
    <source>
        <dbReference type="ARBA" id="ARBA00023015"/>
    </source>
</evidence>
<dbReference type="SMART" id="SM00066">
    <property type="entry name" value="GAL4"/>
    <property type="match status" value="1"/>
</dbReference>
<evidence type="ECO:0000256" key="1">
    <source>
        <dbReference type="ARBA" id="ARBA00004123"/>
    </source>
</evidence>
<dbReference type="SUPFAM" id="SSF57701">
    <property type="entry name" value="Zn2/Cys6 DNA-binding domain"/>
    <property type="match status" value="1"/>
</dbReference>
<feature type="region of interest" description="Disordered" evidence="8">
    <location>
        <begin position="88"/>
        <end position="123"/>
    </location>
</feature>
<keyword evidence="2" id="KW-0479">Metal-binding</keyword>
<comment type="caution">
    <text evidence="10">The sequence shown here is derived from an EMBL/GenBank/DDBJ whole genome shotgun (WGS) entry which is preliminary data.</text>
</comment>
<evidence type="ECO:0000256" key="2">
    <source>
        <dbReference type="ARBA" id="ARBA00022723"/>
    </source>
</evidence>
<accession>A0ABR4G793</accession>